<proteinExistence type="predicted"/>
<evidence type="ECO:0000256" key="1">
    <source>
        <dbReference type="SAM" id="MobiDB-lite"/>
    </source>
</evidence>
<dbReference type="Gene3D" id="3.40.33.10">
    <property type="entry name" value="CAP"/>
    <property type="match status" value="1"/>
</dbReference>
<dbReference type="Pfam" id="PF00188">
    <property type="entry name" value="CAP"/>
    <property type="match status" value="1"/>
</dbReference>
<dbReference type="PRINTS" id="PR00837">
    <property type="entry name" value="V5TPXLIKE"/>
</dbReference>
<dbReference type="CDD" id="cd05380">
    <property type="entry name" value="CAP_euk"/>
    <property type="match status" value="1"/>
</dbReference>
<reference evidence="4" key="1">
    <citation type="submission" date="2023-06" db="EMBL/GenBank/DDBJ databases">
        <title>Draft genome of Marssonina rosae.</title>
        <authorList>
            <person name="Cheng Q."/>
        </authorList>
    </citation>
    <scope>NUCLEOTIDE SEQUENCE</scope>
    <source>
        <strain evidence="4">R4</strain>
    </source>
</reference>
<dbReference type="AlphaFoldDB" id="A0AAD9WCR5"/>
<evidence type="ECO:0000259" key="3">
    <source>
        <dbReference type="SMART" id="SM00198"/>
    </source>
</evidence>
<accession>A0AAD9WCR5</accession>
<keyword evidence="5" id="KW-1185">Reference proteome</keyword>
<dbReference type="InterPro" id="IPR001283">
    <property type="entry name" value="CRISP-related"/>
</dbReference>
<dbReference type="PANTHER" id="PTHR10334">
    <property type="entry name" value="CYSTEINE-RICH SECRETORY PROTEIN-RELATED"/>
    <property type="match status" value="1"/>
</dbReference>
<comment type="caution">
    <text evidence="4">The sequence shown here is derived from an EMBL/GenBank/DDBJ whole genome shotgun (WGS) entry which is preliminary data.</text>
</comment>
<dbReference type="InterPro" id="IPR035940">
    <property type="entry name" value="CAP_sf"/>
</dbReference>
<evidence type="ECO:0000256" key="2">
    <source>
        <dbReference type="SAM" id="SignalP"/>
    </source>
</evidence>
<dbReference type="SUPFAM" id="SSF55797">
    <property type="entry name" value="PR-1-like"/>
    <property type="match status" value="1"/>
</dbReference>
<dbReference type="EMBL" id="JAUBYV010000011">
    <property type="protein sequence ID" value="KAK2624079.1"/>
    <property type="molecule type" value="Genomic_DNA"/>
</dbReference>
<feature type="domain" description="SCP" evidence="3">
    <location>
        <begin position="132"/>
        <end position="280"/>
    </location>
</feature>
<organism evidence="4 5">
    <name type="scientific">Diplocarpon rosae</name>
    <dbReference type="NCBI Taxonomy" id="946125"/>
    <lineage>
        <taxon>Eukaryota</taxon>
        <taxon>Fungi</taxon>
        <taxon>Dikarya</taxon>
        <taxon>Ascomycota</taxon>
        <taxon>Pezizomycotina</taxon>
        <taxon>Leotiomycetes</taxon>
        <taxon>Helotiales</taxon>
        <taxon>Drepanopezizaceae</taxon>
        <taxon>Diplocarpon</taxon>
    </lineage>
</organism>
<evidence type="ECO:0000313" key="4">
    <source>
        <dbReference type="EMBL" id="KAK2624079.1"/>
    </source>
</evidence>
<feature type="compositionally biased region" description="Low complexity" evidence="1">
    <location>
        <begin position="111"/>
        <end position="127"/>
    </location>
</feature>
<keyword evidence="2" id="KW-0732">Signal</keyword>
<dbReference type="Proteomes" id="UP001285354">
    <property type="component" value="Unassembled WGS sequence"/>
</dbReference>
<protein>
    <recommendedName>
        <fullName evidence="3">SCP domain-containing protein</fullName>
    </recommendedName>
</protein>
<gene>
    <name evidence="4" type="ORF">QTJ16_006713</name>
</gene>
<feature type="region of interest" description="Disordered" evidence="1">
    <location>
        <begin position="51"/>
        <end position="127"/>
    </location>
</feature>
<sequence length="297" mass="31914">MRSATILTVLGATLALGSPVNHQLLQKKALVTHVVTDIVYITVTAGHDAGYVPTPMPEPVKNPLKAVYSHRPKPKKPSSSVAAPSYTPPPPPPPPPVTYAPPETPPPAAPTPEATYKAAEAPAPAPETYPTDYKSIVLWHHNQHRLNHSTLALLWDDTLAKYAEASAKKCVFAHDMTQGEGGYGQNIAASGTTDELKPDTFYVADSITNQWYNGEVANMPYGQDSPPTQGVPEFMHLSQIVWKDTTLVGCYSAECGAGTIFSYHSSYTVCNYKVPGNVLGSFIEQVPRPIGLPTITA</sequence>
<name>A0AAD9WCR5_9HELO</name>
<feature type="chain" id="PRO_5042030563" description="SCP domain-containing protein" evidence="2">
    <location>
        <begin position="18"/>
        <end position="297"/>
    </location>
</feature>
<evidence type="ECO:0000313" key="5">
    <source>
        <dbReference type="Proteomes" id="UP001285354"/>
    </source>
</evidence>
<feature type="compositionally biased region" description="Pro residues" evidence="1">
    <location>
        <begin position="86"/>
        <end position="110"/>
    </location>
</feature>
<feature type="signal peptide" evidence="2">
    <location>
        <begin position="1"/>
        <end position="17"/>
    </location>
</feature>
<dbReference type="SMART" id="SM00198">
    <property type="entry name" value="SCP"/>
    <property type="match status" value="1"/>
</dbReference>
<dbReference type="InterPro" id="IPR014044">
    <property type="entry name" value="CAP_dom"/>
</dbReference>